<gene>
    <name evidence="2" type="primary">SLC4A7</name>
    <name evidence="2" type="ORF">AVEN_229444_1</name>
</gene>
<evidence type="ECO:0000313" key="2">
    <source>
        <dbReference type="EMBL" id="GBM88808.1"/>
    </source>
</evidence>
<sequence length="265" mass="30634">MEDNTEASVDPGASLARHYLTRYDSEDHHACMVYIGYHVPGYRRRSHHRRRHSHPHYHKPGYCGESDCEHDVSKPVTPPSERVHFILGEEEDGTHEPHPLFSEMEELFQKGNDVEWRETARWIKFEEDVEEGCNRWSKPHVATVSLHSLFELRSCILNGTILLDMDASSLEEIADLILENMESNQQIAVDVKAKIKESLLKPHRHQHELQDDWSDKGSRLPIIRSLTDVRRNSTKMNSTNALTFFHILNPHTSSIVEERTNSTGN</sequence>
<dbReference type="GO" id="GO:0008510">
    <property type="term" value="F:sodium:bicarbonate symporter activity"/>
    <property type="evidence" value="ECO:0007669"/>
    <property type="project" value="TreeGrafter"/>
</dbReference>
<organism evidence="2 3">
    <name type="scientific">Araneus ventricosus</name>
    <name type="common">Orbweaver spider</name>
    <name type="synonym">Epeira ventricosa</name>
    <dbReference type="NCBI Taxonomy" id="182803"/>
    <lineage>
        <taxon>Eukaryota</taxon>
        <taxon>Metazoa</taxon>
        <taxon>Ecdysozoa</taxon>
        <taxon>Arthropoda</taxon>
        <taxon>Chelicerata</taxon>
        <taxon>Arachnida</taxon>
        <taxon>Araneae</taxon>
        <taxon>Araneomorphae</taxon>
        <taxon>Entelegynae</taxon>
        <taxon>Araneoidea</taxon>
        <taxon>Araneidae</taxon>
        <taxon>Araneus</taxon>
    </lineage>
</organism>
<evidence type="ECO:0000313" key="3">
    <source>
        <dbReference type="Proteomes" id="UP000499080"/>
    </source>
</evidence>
<name>A0A4Y2JH58_ARAVE</name>
<keyword evidence="3" id="KW-1185">Reference proteome</keyword>
<evidence type="ECO:0000259" key="1">
    <source>
        <dbReference type="Pfam" id="PF07565"/>
    </source>
</evidence>
<dbReference type="GO" id="GO:0005886">
    <property type="term" value="C:plasma membrane"/>
    <property type="evidence" value="ECO:0007669"/>
    <property type="project" value="TreeGrafter"/>
</dbReference>
<dbReference type="Gene3D" id="3.40.930.10">
    <property type="entry name" value="Mannitol-specific EII, Chain A"/>
    <property type="match status" value="1"/>
</dbReference>
<protein>
    <submittedName>
        <fullName evidence="2">Sodium bicarbonate cotransporter 3</fullName>
    </submittedName>
</protein>
<dbReference type="GO" id="GO:0005452">
    <property type="term" value="F:solute:inorganic anion antiporter activity"/>
    <property type="evidence" value="ECO:0007669"/>
    <property type="project" value="InterPro"/>
</dbReference>
<dbReference type="GO" id="GO:0051453">
    <property type="term" value="P:regulation of intracellular pH"/>
    <property type="evidence" value="ECO:0007669"/>
    <property type="project" value="TreeGrafter"/>
</dbReference>
<reference evidence="2 3" key="1">
    <citation type="journal article" date="2019" name="Sci. Rep.">
        <title>Orb-weaving spider Araneus ventricosus genome elucidates the spidroin gene catalogue.</title>
        <authorList>
            <person name="Kono N."/>
            <person name="Nakamura H."/>
            <person name="Ohtoshi R."/>
            <person name="Moran D.A.P."/>
            <person name="Shinohara A."/>
            <person name="Yoshida Y."/>
            <person name="Fujiwara M."/>
            <person name="Mori M."/>
            <person name="Tomita M."/>
            <person name="Arakawa K."/>
        </authorList>
    </citation>
    <scope>NUCLEOTIDE SEQUENCE [LARGE SCALE GENOMIC DNA]</scope>
</reference>
<dbReference type="SUPFAM" id="SSF55804">
    <property type="entry name" value="Phoshotransferase/anion transport protein"/>
    <property type="match status" value="1"/>
</dbReference>
<dbReference type="InterPro" id="IPR016152">
    <property type="entry name" value="PTrfase/Anion_transptr"/>
</dbReference>
<dbReference type="Proteomes" id="UP000499080">
    <property type="component" value="Unassembled WGS sequence"/>
</dbReference>
<comment type="caution">
    <text evidence="2">The sequence shown here is derived from an EMBL/GenBank/DDBJ whole genome shotgun (WGS) entry which is preliminary data.</text>
</comment>
<dbReference type="Pfam" id="PF07565">
    <property type="entry name" value="Band_3_cyto"/>
    <property type="match status" value="1"/>
</dbReference>
<dbReference type="AlphaFoldDB" id="A0A4Y2JH58"/>
<accession>A0A4Y2JH58</accession>
<feature type="domain" description="Band 3 cytoplasmic" evidence="1">
    <location>
        <begin position="98"/>
        <end position="240"/>
    </location>
</feature>
<dbReference type="OrthoDB" id="6427166at2759"/>
<dbReference type="PANTHER" id="PTHR11453:SF36">
    <property type="entry name" value="ANION EXCHANGE PROTEIN"/>
    <property type="match status" value="1"/>
</dbReference>
<dbReference type="GO" id="GO:0008509">
    <property type="term" value="F:monoatomic anion transmembrane transporter activity"/>
    <property type="evidence" value="ECO:0007669"/>
    <property type="project" value="InterPro"/>
</dbReference>
<dbReference type="InterPro" id="IPR013769">
    <property type="entry name" value="Band3_cytoplasmic_dom"/>
</dbReference>
<dbReference type="PANTHER" id="PTHR11453">
    <property type="entry name" value="ANION EXCHANGE PROTEIN"/>
    <property type="match status" value="1"/>
</dbReference>
<proteinExistence type="predicted"/>
<dbReference type="InterPro" id="IPR003020">
    <property type="entry name" value="HCO3_transpt_euk"/>
</dbReference>
<dbReference type="EMBL" id="BGPR01003493">
    <property type="protein sequence ID" value="GBM88808.1"/>
    <property type="molecule type" value="Genomic_DNA"/>
</dbReference>